<geneLocation type="plasmid" evidence="2">
    <name>p12939-PER</name>
</geneLocation>
<dbReference type="EMBL" id="MF344571">
    <property type="protein sequence ID" value="AVE21867.1"/>
    <property type="molecule type" value="Genomic_DNA"/>
</dbReference>
<sequence>MLNGGGSIALVCLDGRVHIASVQADVLAVNSVAICGDELEGSPEIAYVDTGDLPHLHTFTICPRCTTAYLRSGYRERVLAALPDQPADVSPQAALEAMYVSHNQLTLF</sequence>
<reference evidence="3" key="3">
    <citation type="submission" date="2017-06" db="EMBL/GenBank/DDBJ databases">
        <title>Complete sequence of pR31014-IMP from clinical Pseudomonas aeruginosa.</title>
        <authorList>
            <person name="Yuan M."/>
            <person name="Feng J.2nd."/>
            <person name="Zhan Z.3rd."/>
            <person name="Jiang X.4th."/>
            <person name="Zhang D.5th."/>
            <person name="Chen X.6th."/>
            <person name="Zhao X."/>
            <person name="Che J."/>
            <person name="Lu J."/>
            <person name="Xu J."/>
            <person name="Li J."/>
            <person name="Zhou D."/>
        </authorList>
    </citation>
    <scope>NUCLEOTIDE SEQUENCE</scope>
    <source>
        <plasmid evidence="3">pR31014-IMP</plasmid>
    </source>
</reference>
<proteinExistence type="predicted"/>
<protein>
    <submittedName>
        <fullName evidence="2">Uncharacterized protein</fullName>
    </submittedName>
</protein>
<keyword evidence="2" id="KW-0614">Plasmid</keyword>
<reference evidence="1" key="2">
    <citation type="submission" date="2017-06" db="EMBL/GenBank/DDBJ databases">
        <title>Complete sequence of p727-IMP from clinical Pseudomonas aeruginosa.</title>
        <authorList>
            <person name="Yuan M."/>
            <person name="Feng J.2nd."/>
            <person name="Zhan Z.3rd."/>
            <person name="Jiang X.4th."/>
            <person name="Zhang D.5th."/>
            <person name="Chen X.6th."/>
            <person name="Zhao X."/>
            <person name="Che J."/>
            <person name="Lu J."/>
            <person name="Xu J."/>
            <person name="Li J."/>
            <person name="Zhou D."/>
        </authorList>
    </citation>
    <scope>NUCLEOTIDE SEQUENCE</scope>
    <source>
        <plasmid evidence="1">p727-IMP</plasmid>
    </source>
</reference>
<dbReference type="RefSeq" id="WP_065757593.1">
    <property type="nucleotide sequence ID" value="NZ_MF344569.1"/>
</dbReference>
<accession>A0A2L1KEY5</accession>
<dbReference type="EMBL" id="MF344568">
    <property type="protein sequence ID" value="AVE20256.1"/>
    <property type="molecule type" value="Genomic_DNA"/>
</dbReference>
<organism evidence="2">
    <name type="scientific">Pseudomonas aeruginosa</name>
    <dbReference type="NCBI Taxonomy" id="287"/>
    <lineage>
        <taxon>Bacteria</taxon>
        <taxon>Pseudomonadati</taxon>
        <taxon>Pseudomonadota</taxon>
        <taxon>Gammaproteobacteria</taxon>
        <taxon>Pseudomonadales</taxon>
        <taxon>Pseudomonadaceae</taxon>
        <taxon>Pseudomonas</taxon>
    </lineage>
</organism>
<reference evidence="2" key="1">
    <citation type="submission" date="2017-06" db="EMBL/GenBank/DDBJ databases">
        <title>Complete sequence of p12939-PER from clinical Pseudomonas aeruginosa.</title>
        <authorList>
            <person name="Yuan M."/>
            <person name="Feng J."/>
            <person name="Zhan Z."/>
            <person name="Jiang X."/>
            <person name="Zhang D."/>
            <person name="Chen X."/>
            <person name="Zhao X."/>
            <person name="Che J."/>
            <person name="Lu J."/>
            <person name="Xu J."/>
            <person name="Li J."/>
            <person name="Zhou D."/>
        </authorList>
    </citation>
    <scope>NUCLEOTIDE SEQUENCE</scope>
    <source>
        <plasmid evidence="2">p12939-PER</plasmid>
    </source>
</reference>
<name>A0A2L1KEY5_PSEAI</name>
<dbReference type="AlphaFoldDB" id="A0A2L1KEY5"/>
<evidence type="ECO:0000313" key="2">
    <source>
        <dbReference type="EMBL" id="AVE20793.1"/>
    </source>
</evidence>
<evidence type="ECO:0000313" key="1">
    <source>
        <dbReference type="EMBL" id="AVE20256.1"/>
    </source>
</evidence>
<geneLocation type="plasmid" evidence="3">
    <name>pR31014-IMP</name>
</geneLocation>
<dbReference type="GeneID" id="42591189"/>
<dbReference type="EMBL" id="MF344569">
    <property type="protein sequence ID" value="AVE20793.1"/>
    <property type="molecule type" value="Genomic_DNA"/>
</dbReference>
<geneLocation type="plasmid" evidence="1">
    <name>p727-IMP</name>
</geneLocation>
<evidence type="ECO:0000313" key="3">
    <source>
        <dbReference type="EMBL" id="AVE21867.1"/>
    </source>
</evidence>